<comment type="caution">
    <text evidence="2">The sequence shown here is derived from an EMBL/GenBank/DDBJ whole genome shotgun (WGS) entry which is preliminary data.</text>
</comment>
<evidence type="ECO:0000256" key="1">
    <source>
        <dbReference type="SAM" id="MobiDB-lite"/>
    </source>
</evidence>
<evidence type="ECO:0000313" key="2">
    <source>
        <dbReference type="EMBL" id="RDX64964.1"/>
    </source>
</evidence>
<protein>
    <submittedName>
        <fullName evidence="2">Uncharacterized protein</fullName>
    </submittedName>
</protein>
<reference evidence="2" key="1">
    <citation type="submission" date="2018-05" db="EMBL/GenBank/DDBJ databases">
        <title>Draft genome of Mucuna pruriens seed.</title>
        <authorList>
            <person name="Nnadi N.E."/>
            <person name="Vos R."/>
            <person name="Hasami M.H."/>
            <person name="Devisetty U.K."/>
            <person name="Aguiy J.C."/>
        </authorList>
    </citation>
    <scope>NUCLEOTIDE SEQUENCE [LARGE SCALE GENOMIC DNA]</scope>
    <source>
        <strain evidence="2">JCA_2017</strain>
    </source>
</reference>
<feature type="non-terminal residue" evidence="2">
    <location>
        <position position="1"/>
    </location>
</feature>
<accession>A0A371EG65</accession>
<organism evidence="2 3">
    <name type="scientific">Mucuna pruriens</name>
    <name type="common">Velvet bean</name>
    <name type="synonym">Dolichos pruriens</name>
    <dbReference type="NCBI Taxonomy" id="157652"/>
    <lineage>
        <taxon>Eukaryota</taxon>
        <taxon>Viridiplantae</taxon>
        <taxon>Streptophyta</taxon>
        <taxon>Embryophyta</taxon>
        <taxon>Tracheophyta</taxon>
        <taxon>Spermatophyta</taxon>
        <taxon>Magnoliopsida</taxon>
        <taxon>eudicotyledons</taxon>
        <taxon>Gunneridae</taxon>
        <taxon>Pentapetalae</taxon>
        <taxon>rosids</taxon>
        <taxon>fabids</taxon>
        <taxon>Fabales</taxon>
        <taxon>Fabaceae</taxon>
        <taxon>Papilionoideae</taxon>
        <taxon>50 kb inversion clade</taxon>
        <taxon>NPAAA clade</taxon>
        <taxon>indigoferoid/millettioid clade</taxon>
        <taxon>Phaseoleae</taxon>
        <taxon>Mucuna</taxon>
    </lineage>
</organism>
<evidence type="ECO:0000313" key="3">
    <source>
        <dbReference type="Proteomes" id="UP000257109"/>
    </source>
</evidence>
<dbReference type="OrthoDB" id="849476at2759"/>
<keyword evidence="3" id="KW-1185">Reference proteome</keyword>
<dbReference type="Proteomes" id="UP000257109">
    <property type="component" value="Unassembled WGS sequence"/>
</dbReference>
<feature type="region of interest" description="Disordered" evidence="1">
    <location>
        <begin position="42"/>
        <end position="67"/>
    </location>
</feature>
<dbReference type="EMBL" id="QJKJ01014135">
    <property type="protein sequence ID" value="RDX64964.1"/>
    <property type="molecule type" value="Genomic_DNA"/>
</dbReference>
<proteinExistence type="predicted"/>
<dbReference type="AlphaFoldDB" id="A0A371EG65"/>
<sequence length="67" mass="7741">MSSELVALQGEHEEKSLKIEELKRKIELTKHLLEKKKNKVREEHKAAPNYMDKNSIFSNPNPLGLSL</sequence>
<name>A0A371EG65_MUCPR</name>
<gene>
    <name evidence="2" type="ORF">CR513_56413</name>
</gene>